<dbReference type="PANTHER" id="PTHR43201">
    <property type="entry name" value="ACYL-COA SYNTHETASE"/>
    <property type="match status" value="1"/>
</dbReference>
<name>A0A7X1ZBP9_9PROT</name>
<dbReference type="InterPro" id="IPR025110">
    <property type="entry name" value="AMP-bd_C"/>
</dbReference>
<comment type="caution">
    <text evidence="8">The sequence shown here is derived from an EMBL/GenBank/DDBJ whole genome shotgun (WGS) entry which is preliminary data.</text>
</comment>
<dbReference type="InterPro" id="IPR020845">
    <property type="entry name" value="AMP-binding_CS"/>
</dbReference>
<dbReference type="Pfam" id="PF13193">
    <property type="entry name" value="AMP-binding_C"/>
    <property type="match status" value="1"/>
</dbReference>
<evidence type="ECO:0000256" key="1">
    <source>
        <dbReference type="ARBA" id="ARBA00006432"/>
    </source>
</evidence>
<dbReference type="InterPro" id="IPR042099">
    <property type="entry name" value="ANL_N_sf"/>
</dbReference>
<dbReference type="CDD" id="cd05926">
    <property type="entry name" value="FACL_fum10p_like"/>
    <property type="match status" value="1"/>
</dbReference>
<dbReference type="OrthoDB" id="9803968at2"/>
<evidence type="ECO:0000256" key="2">
    <source>
        <dbReference type="ARBA" id="ARBA00022598"/>
    </source>
</evidence>
<dbReference type="InterPro" id="IPR000873">
    <property type="entry name" value="AMP-dep_synth/lig_dom"/>
</dbReference>
<evidence type="ECO:0000256" key="4">
    <source>
        <dbReference type="ARBA" id="ARBA00022840"/>
    </source>
</evidence>
<dbReference type="Gene3D" id="3.30.300.30">
    <property type="match status" value="1"/>
</dbReference>
<dbReference type="AlphaFoldDB" id="A0A7X1ZBP9"/>
<feature type="region of interest" description="Disordered" evidence="5">
    <location>
        <begin position="133"/>
        <end position="159"/>
    </location>
</feature>
<feature type="domain" description="AMP-dependent synthetase/ligase" evidence="6">
    <location>
        <begin position="13"/>
        <end position="369"/>
    </location>
</feature>
<keyword evidence="9" id="KW-1185">Reference proteome</keyword>
<reference evidence="8 9" key="1">
    <citation type="submission" date="2019-10" db="EMBL/GenBank/DDBJ databases">
        <title>Draft whole-genome sequence of the purple nonsulfur photosynthetic bacterium Roseospira navarrensis DSM 15114.</title>
        <authorList>
            <person name="Kyndt J.A."/>
            <person name="Meyer T.E."/>
        </authorList>
    </citation>
    <scope>NUCLEOTIDE SEQUENCE [LARGE SCALE GENOMIC DNA]</scope>
    <source>
        <strain evidence="8 9">DSM 15114</strain>
    </source>
</reference>
<keyword evidence="4" id="KW-0067">ATP-binding</keyword>
<dbReference type="GO" id="GO:0031956">
    <property type="term" value="F:medium-chain fatty acid-CoA ligase activity"/>
    <property type="evidence" value="ECO:0007669"/>
    <property type="project" value="TreeGrafter"/>
</dbReference>
<evidence type="ECO:0000259" key="7">
    <source>
        <dbReference type="Pfam" id="PF13193"/>
    </source>
</evidence>
<dbReference type="Gene3D" id="3.40.50.12780">
    <property type="entry name" value="N-terminal domain of ligase-like"/>
    <property type="match status" value="1"/>
</dbReference>
<dbReference type="PANTHER" id="PTHR43201:SF5">
    <property type="entry name" value="MEDIUM-CHAIN ACYL-COA LIGASE ACSF2, MITOCHONDRIAL"/>
    <property type="match status" value="1"/>
</dbReference>
<dbReference type="GO" id="GO:0006631">
    <property type="term" value="P:fatty acid metabolic process"/>
    <property type="evidence" value="ECO:0007669"/>
    <property type="project" value="TreeGrafter"/>
</dbReference>
<evidence type="ECO:0000256" key="3">
    <source>
        <dbReference type="ARBA" id="ARBA00022741"/>
    </source>
</evidence>
<evidence type="ECO:0000256" key="5">
    <source>
        <dbReference type="SAM" id="MobiDB-lite"/>
    </source>
</evidence>
<proteinExistence type="inferred from homology"/>
<dbReference type="InterPro" id="IPR045851">
    <property type="entry name" value="AMP-bd_C_sf"/>
</dbReference>
<organism evidence="8 9">
    <name type="scientific">Roseospira navarrensis</name>
    <dbReference type="NCBI Taxonomy" id="140058"/>
    <lineage>
        <taxon>Bacteria</taxon>
        <taxon>Pseudomonadati</taxon>
        <taxon>Pseudomonadota</taxon>
        <taxon>Alphaproteobacteria</taxon>
        <taxon>Rhodospirillales</taxon>
        <taxon>Rhodospirillaceae</taxon>
        <taxon>Roseospira</taxon>
    </lineage>
</organism>
<keyword evidence="3" id="KW-0547">Nucleotide-binding</keyword>
<comment type="similarity">
    <text evidence="1">Belongs to the ATP-dependent AMP-binding enzyme family.</text>
</comment>
<dbReference type="EMBL" id="WIVE01000004">
    <property type="protein sequence ID" value="MQX35418.1"/>
    <property type="molecule type" value="Genomic_DNA"/>
</dbReference>
<dbReference type="Pfam" id="PF00501">
    <property type="entry name" value="AMP-binding"/>
    <property type="match status" value="1"/>
</dbReference>
<feature type="domain" description="AMP-binding enzyme C-terminal" evidence="7">
    <location>
        <begin position="424"/>
        <end position="499"/>
    </location>
</feature>
<dbReference type="PROSITE" id="PS00455">
    <property type="entry name" value="AMP_BINDING"/>
    <property type="match status" value="1"/>
</dbReference>
<evidence type="ECO:0000313" key="9">
    <source>
        <dbReference type="Proteomes" id="UP000434582"/>
    </source>
</evidence>
<protein>
    <submittedName>
        <fullName evidence="8">AMP-binding protein</fullName>
    </submittedName>
</protein>
<evidence type="ECO:0000313" key="8">
    <source>
        <dbReference type="EMBL" id="MQX35418.1"/>
    </source>
</evidence>
<dbReference type="RefSeq" id="WP_153340892.1">
    <property type="nucleotide sequence ID" value="NZ_WIVE01000004.1"/>
</dbReference>
<dbReference type="InterPro" id="IPR045310">
    <property type="entry name" value="Pcs60-like"/>
</dbReference>
<gene>
    <name evidence="8" type="ORF">GHC57_02685</name>
</gene>
<evidence type="ECO:0000259" key="6">
    <source>
        <dbReference type="Pfam" id="PF00501"/>
    </source>
</evidence>
<dbReference type="SUPFAM" id="SSF56801">
    <property type="entry name" value="Acetyl-CoA synthetase-like"/>
    <property type="match status" value="1"/>
</dbReference>
<sequence>MPETVRDLLRPHAPDAPAIGAPDRPWLTYGALNALADDTMARLNTLGIGRRDLVAIVLPNGPEMAAAFVTLAGCCDTAPLNPAYKVDEHAFYLEDLRARLLVVAEGDEGPAVAAARRLGLRIARLAIPPDAPAGQFTLSPEDAGTTAPTDRPGPSGPDDAALVLHTSGTTSRPKIVPLLNRNVAASADHIGRVLRLTPDDRCLNIMPLFHIHGLIAAVTASLAHGASVWCSPGFNALQVFHWMEAAAPTWYTAVPTMHQAILTRAPRNADILARRRLRLIRSSSASLPPQVMAALEETFGCPVIESYGMTEAAHQMTSNPLPPAARKAGSVGIPAGPAVRIADESADRLLGPDATGEVVISGPNVTPGYEANAAANDAAFFVLDGQRWFRTGDQGRFDAEGYLRITGRLKEIINRGGEKISPLEVDDALMDHPAVQQVVTFGMPHPKLGEDVAAAVVARDGQTVTEAELRAFAAERLADFKVPRRILVLDEIPKGATGKLQRIGLAAKLGVGA</sequence>
<dbReference type="Proteomes" id="UP000434582">
    <property type="component" value="Unassembled WGS sequence"/>
</dbReference>
<accession>A0A7X1ZBP9</accession>
<dbReference type="GO" id="GO:0005524">
    <property type="term" value="F:ATP binding"/>
    <property type="evidence" value="ECO:0007669"/>
    <property type="project" value="UniProtKB-KW"/>
</dbReference>
<keyword evidence="2" id="KW-0436">Ligase</keyword>